<dbReference type="EMBL" id="BLLF01000698">
    <property type="protein sequence ID" value="GFH14191.1"/>
    <property type="molecule type" value="Genomic_DNA"/>
</dbReference>
<proteinExistence type="predicted"/>
<feature type="non-terminal residue" evidence="1">
    <location>
        <position position="1"/>
    </location>
</feature>
<reference evidence="1 2" key="1">
    <citation type="submission" date="2020-02" db="EMBL/GenBank/DDBJ databases">
        <title>Draft genome sequence of Haematococcus lacustris strain NIES-144.</title>
        <authorList>
            <person name="Morimoto D."/>
            <person name="Nakagawa S."/>
            <person name="Yoshida T."/>
            <person name="Sawayama S."/>
        </authorList>
    </citation>
    <scope>NUCLEOTIDE SEQUENCE [LARGE SCALE GENOMIC DNA]</scope>
    <source>
        <strain evidence="1 2">NIES-144</strain>
    </source>
</reference>
<dbReference type="AlphaFoldDB" id="A0A699YX71"/>
<sequence>PLGQCHPLPDDQAIRNEMLVAAKNHEHIYSMYNFDYDPEPGSIQWHIDQRIARHKDNDTMQPYQAGRAAG</sequence>
<name>A0A699YX71_HAELA</name>
<gene>
    <name evidence="1" type="ORF">HaLaN_10204</name>
</gene>
<dbReference type="Proteomes" id="UP000485058">
    <property type="component" value="Unassembled WGS sequence"/>
</dbReference>
<evidence type="ECO:0000313" key="2">
    <source>
        <dbReference type="Proteomes" id="UP000485058"/>
    </source>
</evidence>
<keyword evidence="2" id="KW-1185">Reference proteome</keyword>
<organism evidence="1 2">
    <name type="scientific">Haematococcus lacustris</name>
    <name type="common">Green alga</name>
    <name type="synonym">Haematococcus pluvialis</name>
    <dbReference type="NCBI Taxonomy" id="44745"/>
    <lineage>
        <taxon>Eukaryota</taxon>
        <taxon>Viridiplantae</taxon>
        <taxon>Chlorophyta</taxon>
        <taxon>core chlorophytes</taxon>
        <taxon>Chlorophyceae</taxon>
        <taxon>CS clade</taxon>
        <taxon>Chlamydomonadales</taxon>
        <taxon>Haematococcaceae</taxon>
        <taxon>Haematococcus</taxon>
    </lineage>
</organism>
<comment type="caution">
    <text evidence="1">The sequence shown here is derived from an EMBL/GenBank/DDBJ whole genome shotgun (WGS) entry which is preliminary data.</text>
</comment>
<accession>A0A699YX71</accession>
<protein>
    <submittedName>
        <fullName evidence="1">Uncharacterized protein</fullName>
    </submittedName>
</protein>
<evidence type="ECO:0000313" key="1">
    <source>
        <dbReference type="EMBL" id="GFH14191.1"/>
    </source>
</evidence>